<sequence length="212" mass="22836">MTDRPPPRRCASRIDLEPLEGRLLLSMAHAAPMAPPRHASALVSHVGKPSPTASRWGWLANTYWYVPTANLPATIFDPASGSLVPVLDQTVYHISGYRNGYFWGETVSQIGPGSPASSALVGSVTPQGRVLLSFTSSTGVVQGYGEMTRQHGQWTMENQMFTTTSSGTQIGHWAYMVQTRPGMKSWASLPSVGVSVPTFLANYSGPTPTPVF</sequence>
<gene>
    <name evidence="1" type="ORF">PZE19_22375</name>
</gene>
<dbReference type="EMBL" id="JARRAG010000002">
    <property type="protein sequence ID" value="MDG3006527.1"/>
    <property type="molecule type" value="Genomic_DNA"/>
</dbReference>
<organism evidence="1 2">
    <name type="scientific">Paludisphaera mucosa</name>
    <dbReference type="NCBI Taxonomy" id="3030827"/>
    <lineage>
        <taxon>Bacteria</taxon>
        <taxon>Pseudomonadati</taxon>
        <taxon>Planctomycetota</taxon>
        <taxon>Planctomycetia</taxon>
        <taxon>Isosphaerales</taxon>
        <taxon>Isosphaeraceae</taxon>
        <taxon>Paludisphaera</taxon>
    </lineage>
</organism>
<protein>
    <submittedName>
        <fullName evidence="1">Uncharacterized protein</fullName>
    </submittedName>
</protein>
<keyword evidence="2" id="KW-1185">Reference proteome</keyword>
<dbReference type="Proteomes" id="UP001216907">
    <property type="component" value="Unassembled WGS sequence"/>
</dbReference>
<proteinExistence type="predicted"/>
<reference evidence="1 2" key="1">
    <citation type="submission" date="2023-03" db="EMBL/GenBank/DDBJ databases">
        <title>Paludisphaera mucosa sp. nov. a novel planctomycete from northern fen.</title>
        <authorList>
            <person name="Ivanova A."/>
        </authorList>
    </citation>
    <scope>NUCLEOTIDE SEQUENCE [LARGE SCALE GENOMIC DNA]</scope>
    <source>
        <strain evidence="1 2">Pla2</strain>
    </source>
</reference>
<accession>A0ABT6FG70</accession>
<dbReference type="RefSeq" id="WP_277862823.1">
    <property type="nucleotide sequence ID" value="NZ_JARRAG010000002.1"/>
</dbReference>
<name>A0ABT6FG70_9BACT</name>
<evidence type="ECO:0000313" key="2">
    <source>
        <dbReference type="Proteomes" id="UP001216907"/>
    </source>
</evidence>
<comment type="caution">
    <text evidence="1">The sequence shown here is derived from an EMBL/GenBank/DDBJ whole genome shotgun (WGS) entry which is preliminary data.</text>
</comment>
<evidence type="ECO:0000313" key="1">
    <source>
        <dbReference type="EMBL" id="MDG3006527.1"/>
    </source>
</evidence>